<dbReference type="GO" id="GO:0005506">
    <property type="term" value="F:iron ion binding"/>
    <property type="evidence" value="ECO:0007669"/>
    <property type="project" value="InterPro"/>
</dbReference>
<dbReference type="AlphaFoldDB" id="A0A2Y9A6A1"/>
<dbReference type="SUPFAM" id="SSF81342">
    <property type="entry name" value="Transmembrane di-heme cytochromes"/>
    <property type="match status" value="1"/>
</dbReference>
<organism evidence="16 18">
    <name type="scientific">Jannaschia seohaensis</name>
    <dbReference type="NCBI Taxonomy" id="475081"/>
    <lineage>
        <taxon>Bacteria</taxon>
        <taxon>Pseudomonadati</taxon>
        <taxon>Pseudomonadota</taxon>
        <taxon>Alphaproteobacteria</taxon>
        <taxon>Rhodobacterales</taxon>
        <taxon>Roseobacteraceae</taxon>
        <taxon>Jannaschia</taxon>
    </lineage>
</organism>
<dbReference type="EMBL" id="UETC01000001">
    <property type="protein sequence ID" value="SSA38129.1"/>
    <property type="molecule type" value="Genomic_DNA"/>
</dbReference>
<keyword evidence="9 13" id="KW-1133">Transmembrane helix</keyword>
<dbReference type="Proteomes" id="UP000251571">
    <property type="component" value="Unassembled WGS sequence"/>
</dbReference>
<evidence type="ECO:0000256" key="5">
    <source>
        <dbReference type="ARBA" id="ARBA00022617"/>
    </source>
</evidence>
<evidence type="ECO:0000259" key="14">
    <source>
        <dbReference type="Pfam" id="PF01292"/>
    </source>
</evidence>
<keyword evidence="5" id="KW-0349">Heme</keyword>
<reference evidence="16 18" key="1">
    <citation type="submission" date="2016-10" db="EMBL/GenBank/DDBJ databases">
        <authorList>
            <person name="Cai Z."/>
        </authorList>
    </citation>
    <scope>NUCLEOTIDE SEQUENCE [LARGE SCALE GENOMIC DNA]</scope>
    <source>
        <strain evidence="16 18">DSM 25227</strain>
    </source>
</reference>
<feature type="transmembrane region" description="Helical" evidence="13">
    <location>
        <begin position="50"/>
        <end position="69"/>
    </location>
</feature>
<evidence type="ECO:0000256" key="13">
    <source>
        <dbReference type="SAM" id="Phobius"/>
    </source>
</evidence>
<evidence type="ECO:0000256" key="10">
    <source>
        <dbReference type="ARBA" id="ARBA00023004"/>
    </source>
</evidence>
<dbReference type="GO" id="GO:0022904">
    <property type="term" value="P:respiratory electron transport chain"/>
    <property type="evidence" value="ECO:0007669"/>
    <property type="project" value="InterPro"/>
</dbReference>
<dbReference type="NCBIfam" id="TIGR02125">
    <property type="entry name" value="CytB-hydogenase"/>
    <property type="match status" value="1"/>
</dbReference>
<dbReference type="InterPro" id="IPR016174">
    <property type="entry name" value="Di-haem_cyt_TM"/>
</dbReference>
<dbReference type="GO" id="GO:0005886">
    <property type="term" value="C:plasma membrane"/>
    <property type="evidence" value="ECO:0007669"/>
    <property type="project" value="UniProtKB-SubCell"/>
</dbReference>
<evidence type="ECO:0000256" key="1">
    <source>
        <dbReference type="ARBA" id="ARBA00004651"/>
    </source>
</evidence>
<comment type="similarity">
    <text evidence="2">Belongs to the HupC/HyaC/HydC family.</text>
</comment>
<evidence type="ECO:0000256" key="7">
    <source>
        <dbReference type="ARBA" id="ARBA00022723"/>
    </source>
</evidence>
<dbReference type="EMBL" id="QGDJ01000001">
    <property type="protein sequence ID" value="PWJ21851.1"/>
    <property type="molecule type" value="Genomic_DNA"/>
</dbReference>
<keyword evidence="7" id="KW-0479">Metal-binding</keyword>
<evidence type="ECO:0000256" key="6">
    <source>
        <dbReference type="ARBA" id="ARBA00022692"/>
    </source>
</evidence>
<evidence type="ECO:0000313" key="16">
    <source>
        <dbReference type="EMBL" id="SSA38129.1"/>
    </source>
</evidence>
<dbReference type="OrthoDB" id="9781740at2"/>
<evidence type="ECO:0000256" key="12">
    <source>
        <dbReference type="ARBA" id="ARBA00072962"/>
    </source>
</evidence>
<dbReference type="PANTHER" id="PTHR30485:SF0">
    <property type="entry name" value="NI_FE-HYDROGENASE 1 B-TYPE CYTOCHROME SUBUNIT-RELATED"/>
    <property type="match status" value="1"/>
</dbReference>
<sequence length="260" mass="29781">MKDNVPAPASAGGRVDVYSTSPLTRDATDADRATVRRATSVYVYEVPVRLWHWINAAAILTLCVTGYLIGSPLPSIEMGEATHQFLFGYIRFAHFAAAMVMTVGFFGRIYWAFAGNSHARQMFYIPFWRKDWWEEVWFEARWYMFLDSEPRKYLGHNPLAQVAMFMFMTVGMTFMTVTGFALYAEGLGQGSWADMLFGPLIAWVGNTMVLYQAHHLGMWFIVVFMMIHIYAAIREDIMSRQSMVSTMISGTRTFKDDRVD</sequence>
<feature type="transmembrane region" description="Helical" evidence="13">
    <location>
        <begin position="216"/>
        <end position="233"/>
    </location>
</feature>
<feature type="transmembrane region" description="Helical" evidence="13">
    <location>
        <begin position="89"/>
        <end position="113"/>
    </location>
</feature>
<dbReference type="PRINTS" id="PR00161">
    <property type="entry name" value="NIHGNASECYTB"/>
</dbReference>
<accession>A0A2Y9A6A1</accession>
<feature type="domain" description="Cytochrome b561 bacterial/Ni-hydrogenase" evidence="14">
    <location>
        <begin position="43"/>
        <end position="250"/>
    </location>
</feature>
<dbReference type="InterPro" id="IPR000516">
    <property type="entry name" value="Ni-dep_Hydgase_cyt-B"/>
</dbReference>
<keyword evidence="11 13" id="KW-0472">Membrane</keyword>
<keyword evidence="17" id="KW-1185">Reference proteome</keyword>
<dbReference type="GO" id="GO:0009055">
    <property type="term" value="F:electron transfer activity"/>
    <property type="evidence" value="ECO:0007669"/>
    <property type="project" value="InterPro"/>
</dbReference>
<dbReference type="InterPro" id="IPR011577">
    <property type="entry name" value="Cyt_b561_bac/Ni-Hgenase"/>
</dbReference>
<proteinExistence type="inferred from homology"/>
<evidence type="ECO:0000256" key="8">
    <source>
        <dbReference type="ARBA" id="ARBA00022982"/>
    </source>
</evidence>
<evidence type="ECO:0000256" key="9">
    <source>
        <dbReference type="ARBA" id="ARBA00022989"/>
    </source>
</evidence>
<keyword evidence="8" id="KW-0249">Electron transport</keyword>
<evidence type="ECO:0000313" key="18">
    <source>
        <dbReference type="Proteomes" id="UP000251571"/>
    </source>
</evidence>
<reference evidence="15 17" key="2">
    <citation type="submission" date="2018-03" db="EMBL/GenBank/DDBJ databases">
        <title>Genomic Encyclopedia of Archaeal and Bacterial Type Strains, Phase II (KMG-II): from individual species to whole genera.</title>
        <authorList>
            <person name="Goeker M."/>
        </authorList>
    </citation>
    <scope>NUCLEOTIDE SEQUENCE [LARGE SCALE GENOMIC DNA]</scope>
    <source>
        <strain evidence="15 17">DSM 25227</strain>
    </source>
</reference>
<dbReference type="Pfam" id="PF01292">
    <property type="entry name" value="Ni_hydr_CYTB"/>
    <property type="match status" value="1"/>
</dbReference>
<dbReference type="Gene3D" id="1.20.950.20">
    <property type="entry name" value="Transmembrane di-heme cytochromes, Chain C"/>
    <property type="match status" value="1"/>
</dbReference>
<dbReference type="PANTHER" id="PTHR30485">
    <property type="entry name" value="NI/FE-HYDROGENASE 1 B-TYPE CYTOCHROME SUBUNIT"/>
    <property type="match status" value="1"/>
</dbReference>
<evidence type="ECO:0000256" key="11">
    <source>
        <dbReference type="ARBA" id="ARBA00023136"/>
    </source>
</evidence>
<keyword evidence="10" id="KW-0408">Iron</keyword>
<keyword evidence="3" id="KW-0813">Transport</keyword>
<evidence type="ECO:0000256" key="2">
    <source>
        <dbReference type="ARBA" id="ARBA00008622"/>
    </source>
</evidence>
<dbReference type="FunFam" id="1.20.950.20:FF:000003">
    <property type="entry name" value="Ni/Fe-hydrogenase 1 b-type cytochrome subunit"/>
    <property type="match status" value="1"/>
</dbReference>
<feature type="transmembrane region" description="Helical" evidence="13">
    <location>
        <begin position="162"/>
        <end position="184"/>
    </location>
</feature>
<gene>
    <name evidence="15" type="ORF">BCF38_101259</name>
    <name evidence="16" type="ORF">SAMN05421539_101259</name>
</gene>
<keyword evidence="4" id="KW-1003">Cell membrane</keyword>
<dbReference type="RefSeq" id="WP_109562473.1">
    <property type="nucleotide sequence ID" value="NZ_QGDJ01000001.1"/>
</dbReference>
<comment type="subcellular location">
    <subcellularLocation>
        <location evidence="1">Cell membrane</location>
        <topology evidence="1">Multi-pass membrane protein</topology>
    </subcellularLocation>
</comment>
<name>A0A2Y9A6A1_9RHOB</name>
<evidence type="ECO:0000256" key="4">
    <source>
        <dbReference type="ARBA" id="ARBA00022475"/>
    </source>
</evidence>
<evidence type="ECO:0000313" key="17">
    <source>
        <dbReference type="Proteomes" id="UP000245839"/>
    </source>
</evidence>
<keyword evidence="6 13" id="KW-0812">Transmembrane</keyword>
<dbReference type="InterPro" id="IPR051542">
    <property type="entry name" value="Hydrogenase_cytochrome"/>
</dbReference>
<dbReference type="Proteomes" id="UP000245839">
    <property type="component" value="Unassembled WGS sequence"/>
</dbReference>
<protein>
    <recommendedName>
        <fullName evidence="12">Probable Ni/Fe-hydrogenase B-type cytochrome subunit</fullName>
    </recommendedName>
</protein>
<dbReference type="GO" id="GO:0020037">
    <property type="term" value="F:heme binding"/>
    <property type="evidence" value="ECO:0007669"/>
    <property type="project" value="TreeGrafter"/>
</dbReference>
<evidence type="ECO:0000256" key="3">
    <source>
        <dbReference type="ARBA" id="ARBA00022448"/>
    </source>
</evidence>
<evidence type="ECO:0000313" key="15">
    <source>
        <dbReference type="EMBL" id="PWJ21851.1"/>
    </source>
</evidence>